<evidence type="ECO:0000313" key="2">
    <source>
        <dbReference type="EMBL" id="MFD1568088.1"/>
    </source>
</evidence>
<reference evidence="2 3" key="1">
    <citation type="journal article" date="2019" name="Int. J. Syst. Evol. Microbiol.">
        <title>The Global Catalogue of Microorganisms (GCM) 10K type strain sequencing project: providing services to taxonomists for standard genome sequencing and annotation.</title>
        <authorList>
            <consortium name="The Broad Institute Genomics Platform"/>
            <consortium name="The Broad Institute Genome Sequencing Center for Infectious Disease"/>
            <person name="Wu L."/>
            <person name="Ma J."/>
        </authorList>
    </citation>
    <scope>NUCLEOTIDE SEQUENCE [LARGE SCALE GENOMIC DNA]</scope>
    <source>
        <strain evidence="2 3">CGMCC 1.12859</strain>
    </source>
</reference>
<sequence length="192" mass="20646">MTGEHGDADTAAGANAETPMEGSIVGEFRTKDGRCVVAEDRLRIQSGRRGRIGTVREALTDDSIPAIRRAGVALFLVAAVVGVVLAVRTLPVWLVGGVAGLLLARFAWNRLRGPAPEGEVVIHFDAIEGVEPEYGLPLLTRPRFVVRYRSEGGVKRRYVLTPSRLYGFGAYGRGKDLFAEKGLLAQSEDGDA</sequence>
<keyword evidence="1" id="KW-1133">Transmembrane helix</keyword>
<keyword evidence="3" id="KW-1185">Reference proteome</keyword>
<dbReference type="RefSeq" id="WP_267647931.1">
    <property type="nucleotide sequence ID" value="NZ_JANHGR010000002.1"/>
</dbReference>
<proteinExistence type="predicted"/>
<gene>
    <name evidence="2" type="ORF">ACFSAU_11340</name>
</gene>
<name>A0ABD6BTR9_9EURY</name>
<accession>A0ABD6BTR9</accession>
<keyword evidence="1" id="KW-0472">Membrane</keyword>
<evidence type="ECO:0000313" key="3">
    <source>
        <dbReference type="Proteomes" id="UP001597139"/>
    </source>
</evidence>
<evidence type="ECO:0000256" key="1">
    <source>
        <dbReference type="SAM" id="Phobius"/>
    </source>
</evidence>
<feature type="transmembrane region" description="Helical" evidence="1">
    <location>
        <begin position="66"/>
        <end position="86"/>
    </location>
</feature>
<dbReference type="Proteomes" id="UP001597139">
    <property type="component" value="Unassembled WGS sequence"/>
</dbReference>
<dbReference type="EMBL" id="JBHUCZ010000010">
    <property type="protein sequence ID" value="MFD1568088.1"/>
    <property type="molecule type" value="Genomic_DNA"/>
</dbReference>
<dbReference type="AlphaFoldDB" id="A0ABD6BTR9"/>
<comment type="caution">
    <text evidence="2">The sequence shown here is derived from an EMBL/GenBank/DDBJ whole genome shotgun (WGS) entry which is preliminary data.</text>
</comment>
<keyword evidence="1" id="KW-0812">Transmembrane</keyword>
<protein>
    <submittedName>
        <fullName evidence="2">Uncharacterized protein</fullName>
    </submittedName>
</protein>
<organism evidence="2 3">
    <name type="scientific">Halolamina litorea</name>
    <dbReference type="NCBI Taxonomy" id="1515593"/>
    <lineage>
        <taxon>Archaea</taxon>
        <taxon>Methanobacteriati</taxon>
        <taxon>Methanobacteriota</taxon>
        <taxon>Stenosarchaea group</taxon>
        <taxon>Halobacteria</taxon>
        <taxon>Halobacteriales</taxon>
        <taxon>Haloferacaceae</taxon>
    </lineage>
</organism>